<dbReference type="RefSeq" id="WP_041051086.1">
    <property type="nucleotide sequence ID" value="NZ_JXAK01000059.1"/>
</dbReference>
<gene>
    <name evidence="1" type="ORF">SD70_26085</name>
</gene>
<evidence type="ECO:0000313" key="2">
    <source>
        <dbReference type="Proteomes" id="UP000031967"/>
    </source>
</evidence>
<evidence type="ECO:0000313" key="1">
    <source>
        <dbReference type="EMBL" id="KIL38508.1"/>
    </source>
</evidence>
<name>A0ABR5ACU9_9BACL</name>
<dbReference type="Proteomes" id="UP000031967">
    <property type="component" value="Unassembled WGS sequence"/>
</dbReference>
<comment type="caution">
    <text evidence="1">The sequence shown here is derived from an EMBL/GenBank/DDBJ whole genome shotgun (WGS) entry which is preliminary data.</text>
</comment>
<sequence>MNKTTELLDNAININRLIWIMNDEDADVLFNIAKRHLQLAKEALDRTCTAERKTAIQGEIERLRTERDSLIKKYAQ</sequence>
<protein>
    <submittedName>
        <fullName evidence="1">Uncharacterized protein</fullName>
    </submittedName>
</protein>
<dbReference type="EMBL" id="JXAK01000059">
    <property type="protein sequence ID" value="KIL38508.1"/>
    <property type="molecule type" value="Genomic_DNA"/>
</dbReference>
<organism evidence="1 2">
    <name type="scientific">Gordoniibacillus kamchatkensis</name>
    <dbReference type="NCBI Taxonomy" id="1590651"/>
    <lineage>
        <taxon>Bacteria</taxon>
        <taxon>Bacillati</taxon>
        <taxon>Bacillota</taxon>
        <taxon>Bacilli</taxon>
        <taxon>Bacillales</taxon>
        <taxon>Paenibacillaceae</taxon>
        <taxon>Gordoniibacillus</taxon>
    </lineage>
</organism>
<reference evidence="1 2" key="1">
    <citation type="submission" date="2014-12" db="EMBL/GenBank/DDBJ databases">
        <title>Draft genome sequence of Paenibacillus kamchatkensis strain B-2647.</title>
        <authorList>
            <person name="Karlyshev A.V."/>
            <person name="Kudryashova E.B."/>
        </authorList>
    </citation>
    <scope>NUCLEOTIDE SEQUENCE [LARGE SCALE GENOMIC DNA]</scope>
    <source>
        <strain evidence="1 2">VKM B-2647</strain>
    </source>
</reference>
<proteinExistence type="predicted"/>
<accession>A0ABR5ACU9</accession>
<keyword evidence="2" id="KW-1185">Reference proteome</keyword>